<evidence type="ECO:0000256" key="5">
    <source>
        <dbReference type="ARBA" id="ARBA00023002"/>
    </source>
</evidence>
<evidence type="ECO:0000256" key="6">
    <source>
        <dbReference type="ARBA" id="ARBA00023027"/>
    </source>
</evidence>
<dbReference type="PROSITE" id="PS51671">
    <property type="entry name" value="ACT"/>
    <property type="match status" value="1"/>
</dbReference>
<dbReference type="Gene3D" id="3.30.1330.90">
    <property type="entry name" value="D-3-phosphoglycerate dehydrogenase, domain 3"/>
    <property type="match status" value="1"/>
</dbReference>
<dbReference type="CDD" id="cd12173">
    <property type="entry name" value="PGDH_4"/>
    <property type="match status" value="1"/>
</dbReference>
<dbReference type="Gene3D" id="3.40.50.720">
    <property type="entry name" value="NAD(P)-binding Rossmann-like Domain"/>
    <property type="match status" value="2"/>
</dbReference>
<comment type="similarity">
    <text evidence="3 9">Belongs to the D-isomer specific 2-hydroxyacid dehydrogenase family.</text>
</comment>
<dbReference type="InterPro" id="IPR036291">
    <property type="entry name" value="NAD(P)-bd_dom_sf"/>
</dbReference>
<dbReference type="SUPFAM" id="SSF55021">
    <property type="entry name" value="ACT-like"/>
    <property type="match status" value="1"/>
</dbReference>
<proteinExistence type="inferred from homology"/>
<dbReference type="NCBIfam" id="TIGR01327">
    <property type="entry name" value="PGDH"/>
    <property type="match status" value="1"/>
</dbReference>
<dbReference type="Proteomes" id="UP001179280">
    <property type="component" value="Unassembled WGS sequence"/>
</dbReference>
<dbReference type="EC" id="1.1.1.95" evidence="9"/>
<dbReference type="InterPro" id="IPR029009">
    <property type="entry name" value="ASB_dom_sf"/>
</dbReference>
<dbReference type="Pfam" id="PF02826">
    <property type="entry name" value="2-Hacid_dh_C"/>
    <property type="match status" value="1"/>
</dbReference>
<evidence type="ECO:0000256" key="2">
    <source>
        <dbReference type="ARBA" id="ARBA00005216"/>
    </source>
</evidence>
<comment type="caution">
    <text evidence="11">The sequence shown here is derived from an EMBL/GenBank/DDBJ whole genome shotgun (WGS) entry which is preliminary data.</text>
</comment>
<dbReference type="SUPFAM" id="SSF52283">
    <property type="entry name" value="Formate/glycerate dehydrogenase catalytic domain-like"/>
    <property type="match status" value="1"/>
</dbReference>
<dbReference type="PANTHER" id="PTHR42938:SF47">
    <property type="entry name" value="HYDROXYPYRUVATE REDUCTASE"/>
    <property type="match status" value="1"/>
</dbReference>
<evidence type="ECO:0000256" key="3">
    <source>
        <dbReference type="ARBA" id="ARBA00005854"/>
    </source>
</evidence>
<dbReference type="Pfam" id="PF19304">
    <property type="entry name" value="PGDH_inter"/>
    <property type="match status" value="1"/>
</dbReference>
<dbReference type="Pfam" id="PF00389">
    <property type="entry name" value="2-Hacid_dh"/>
    <property type="match status" value="1"/>
</dbReference>
<reference evidence="11" key="1">
    <citation type="submission" date="2021-01" db="EMBL/GenBank/DDBJ databases">
        <title>Genomic Encyclopedia of Type Strains, Phase IV (KMG-IV): sequencing the most valuable type-strain genomes for metagenomic binning, comparative biology and taxonomic classification.</title>
        <authorList>
            <person name="Goeker M."/>
        </authorList>
    </citation>
    <scope>NUCLEOTIDE SEQUENCE</scope>
    <source>
        <strain evidence="11">DSM 21943</strain>
    </source>
</reference>
<dbReference type="EMBL" id="JAFBCV010000003">
    <property type="protein sequence ID" value="MBM7838268.1"/>
    <property type="molecule type" value="Genomic_DNA"/>
</dbReference>
<dbReference type="InterPro" id="IPR006140">
    <property type="entry name" value="D-isomer_DH_NAD-bd"/>
</dbReference>
<comment type="function">
    <text evidence="1">Catalyzes the reversible oxidation of 3-phospho-D-glycerate to 3-phosphonooxypyruvate, the first step of the phosphorylated L-serine biosynthesis pathway. Also catalyzes the reversible oxidation of 2-hydroxyglutarate to 2-oxoglutarate.</text>
</comment>
<organism evidence="11 12">
    <name type="scientific">Shouchella xiaoxiensis</name>
    <dbReference type="NCBI Taxonomy" id="766895"/>
    <lineage>
        <taxon>Bacteria</taxon>
        <taxon>Bacillati</taxon>
        <taxon>Bacillota</taxon>
        <taxon>Bacilli</taxon>
        <taxon>Bacillales</taxon>
        <taxon>Bacillaceae</taxon>
        <taxon>Shouchella</taxon>
    </lineage>
</organism>
<evidence type="ECO:0000259" key="10">
    <source>
        <dbReference type="PROSITE" id="PS51671"/>
    </source>
</evidence>
<dbReference type="InterPro" id="IPR045865">
    <property type="entry name" value="ACT-like_dom_sf"/>
</dbReference>
<keyword evidence="12" id="KW-1185">Reference proteome</keyword>
<evidence type="ECO:0000256" key="4">
    <source>
        <dbReference type="ARBA" id="ARBA00021582"/>
    </source>
</evidence>
<gene>
    <name evidence="11" type="ORF">JOC54_001499</name>
</gene>
<dbReference type="InterPro" id="IPR029752">
    <property type="entry name" value="D-isomer_DH_CS1"/>
</dbReference>
<evidence type="ECO:0000313" key="12">
    <source>
        <dbReference type="Proteomes" id="UP001179280"/>
    </source>
</evidence>
<dbReference type="SUPFAM" id="SSF143548">
    <property type="entry name" value="Serine metabolism enzymes domain"/>
    <property type="match status" value="1"/>
</dbReference>
<keyword evidence="9" id="KW-0028">Amino-acid biosynthesis</keyword>
<dbReference type="Pfam" id="PF01842">
    <property type="entry name" value="ACT"/>
    <property type="match status" value="1"/>
</dbReference>
<dbReference type="GO" id="GO:0004617">
    <property type="term" value="F:phosphoglycerate dehydrogenase activity"/>
    <property type="evidence" value="ECO:0007669"/>
    <property type="project" value="UniProtKB-EC"/>
</dbReference>
<evidence type="ECO:0000256" key="8">
    <source>
        <dbReference type="ARBA" id="ARBA00048731"/>
    </source>
</evidence>
<dbReference type="Gene3D" id="3.30.70.260">
    <property type="match status" value="1"/>
</dbReference>
<feature type="domain" description="ACT" evidence="10">
    <location>
        <begin position="457"/>
        <end position="529"/>
    </location>
</feature>
<dbReference type="PROSITE" id="PS00670">
    <property type="entry name" value="D_2_HYDROXYACID_DH_2"/>
    <property type="match status" value="1"/>
</dbReference>
<keyword evidence="5 9" id="KW-0560">Oxidoreductase</keyword>
<comment type="pathway">
    <text evidence="2 9">Amino-acid biosynthesis; L-serine biosynthesis; L-serine from 3-phospho-D-glycerate: step 1/3.</text>
</comment>
<dbReference type="SUPFAM" id="SSF51735">
    <property type="entry name" value="NAD(P)-binding Rossmann-fold domains"/>
    <property type="match status" value="1"/>
</dbReference>
<dbReference type="InterPro" id="IPR006236">
    <property type="entry name" value="PGDH"/>
</dbReference>
<protein>
    <recommendedName>
        <fullName evidence="4 9">D-3-phosphoglycerate dehydrogenase</fullName>
        <ecNumber evidence="9">1.1.1.95</ecNumber>
    </recommendedName>
</protein>
<dbReference type="InterPro" id="IPR006139">
    <property type="entry name" value="D-isomer_2_OHA_DH_cat_dom"/>
</dbReference>
<dbReference type="InterPro" id="IPR045626">
    <property type="entry name" value="PGDH_ASB_dom"/>
</dbReference>
<dbReference type="InterPro" id="IPR029753">
    <property type="entry name" value="D-isomer_DH_CS"/>
</dbReference>
<keyword evidence="9" id="KW-0718">Serine biosynthesis</keyword>
<dbReference type="RefSeq" id="WP_204465396.1">
    <property type="nucleotide sequence ID" value="NZ_JAFBCV010000003.1"/>
</dbReference>
<dbReference type="PROSITE" id="PS00065">
    <property type="entry name" value="D_2_HYDROXYACID_DH_1"/>
    <property type="match status" value="1"/>
</dbReference>
<keyword evidence="6 9" id="KW-0520">NAD</keyword>
<evidence type="ECO:0000256" key="9">
    <source>
        <dbReference type="RuleBase" id="RU363003"/>
    </source>
</evidence>
<comment type="catalytic activity">
    <reaction evidence="7">
        <text>(R)-2-hydroxyglutarate + NAD(+) = 2-oxoglutarate + NADH + H(+)</text>
        <dbReference type="Rhea" id="RHEA:49612"/>
        <dbReference type="ChEBI" id="CHEBI:15378"/>
        <dbReference type="ChEBI" id="CHEBI:15801"/>
        <dbReference type="ChEBI" id="CHEBI:16810"/>
        <dbReference type="ChEBI" id="CHEBI:57540"/>
        <dbReference type="ChEBI" id="CHEBI:57945"/>
        <dbReference type="EC" id="1.1.1.399"/>
    </reaction>
</comment>
<dbReference type="InterPro" id="IPR002912">
    <property type="entry name" value="ACT_dom"/>
</dbReference>
<evidence type="ECO:0000256" key="1">
    <source>
        <dbReference type="ARBA" id="ARBA00003800"/>
    </source>
</evidence>
<accession>A0ABS2SRX3</accession>
<dbReference type="CDD" id="cd04902">
    <property type="entry name" value="ACT_3PGDH-xct"/>
    <property type="match status" value="1"/>
</dbReference>
<evidence type="ECO:0000256" key="7">
    <source>
        <dbReference type="ARBA" id="ARBA00048126"/>
    </source>
</evidence>
<evidence type="ECO:0000313" key="11">
    <source>
        <dbReference type="EMBL" id="MBM7838268.1"/>
    </source>
</evidence>
<comment type="catalytic activity">
    <reaction evidence="8 9">
        <text>(2R)-3-phosphoglycerate + NAD(+) = 3-phosphooxypyruvate + NADH + H(+)</text>
        <dbReference type="Rhea" id="RHEA:12641"/>
        <dbReference type="ChEBI" id="CHEBI:15378"/>
        <dbReference type="ChEBI" id="CHEBI:18110"/>
        <dbReference type="ChEBI" id="CHEBI:57540"/>
        <dbReference type="ChEBI" id="CHEBI:57945"/>
        <dbReference type="ChEBI" id="CHEBI:58272"/>
        <dbReference type="EC" id="1.1.1.95"/>
    </reaction>
</comment>
<dbReference type="PROSITE" id="PS00671">
    <property type="entry name" value="D_2_HYDROXYACID_DH_3"/>
    <property type="match status" value="1"/>
</dbReference>
<name>A0ABS2SRX3_9BACI</name>
<sequence>MKLTRERFNVLVADQMSEEGLRPLLNSETVHVTKATLENAGDLSIYDALIIRSATTVTKKVLEQMTRLKIVARAGVGIDNVDLNAATKHGVVVINAPDGNTISTAEHTFAMISSLVRKIPQANASVKLGEWDRKAYQGVELFGKTLGIVGFGRIGTQLAQRAKAFEMNVLVYDPFLTTTRAEKLGIDQGDLEEVLQQSDIITVHTPLTKETKGLLNIDSIPLTKPGVYLINCARGGIIDEDALKHFLNNGHVAGAALDVFSEEPATDRALVDHPHVIATPHIAASTKEAQLNVAAQVSEEVLQFLNGEPARNSINLPSLSKEVYEKIKPHYDLAKTMGSLLSQLMRLPVQEIDVYYSGTVTKNDTSVLTRSLISGFLHPRVDAPVNDVNASLIAKERGITFGEKQLTQNFGYSNLIQAIVHGEGRKLEMKATFIKEYGPRIVSINDFPIDIVAEGHILYIQHYDRPGVIGKMGQLLAKHDVNIATMQVGRKSIGGEAIMMVKVDKHVEQAVVDELLTFDEIALANVIDL</sequence>
<dbReference type="PANTHER" id="PTHR42938">
    <property type="entry name" value="FORMATE DEHYDROGENASE 1"/>
    <property type="match status" value="1"/>
</dbReference>